<comment type="caution">
    <text evidence="2">The sequence shown here is derived from an EMBL/GenBank/DDBJ whole genome shotgun (WGS) entry which is preliminary data.</text>
</comment>
<evidence type="ECO:0000313" key="2">
    <source>
        <dbReference type="EMBL" id="RNB77380.1"/>
    </source>
</evidence>
<reference evidence="2 3" key="1">
    <citation type="submission" date="2018-10" db="EMBL/GenBank/DDBJ databases">
        <title>Phylogenomics of Brevibacillus.</title>
        <authorList>
            <person name="Dunlap C."/>
        </authorList>
    </citation>
    <scope>NUCLEOTIDE SEQUENCE [LARGE SCALE GENOMIC DNA]</scope>
    <source>
        <strain evidence="2 3">JCM 15085</strain>
    </source>
</reference>
<dbReference type="RefSeq" id="WP_122914145.1">
    <property type="nucleotide sequence ID" value="NZ_RHHT01000031.1"/>
</dbReference>
<dbReference type="GO" id="GO:0016020">
    <property type="term" value="C:membrane"/>
    <property type="evidence" value="ECO:0007669"/>
    <property type="project" value="TreeGrafter"/>
</dbReference>
<protein>
    <recommendedName>
        <fullName evidence="1">NodB homology domain-containing protein</fullName>
    </recommendedName>
</protein>
<dbReference type="Proteomes" id="UP000281915">
    <property type="component" value="Unassembled WGS sequence"/>
</dbReference>
<dbReference type="CDD" id="cd10950">
    <property type="entry name" value="CE4_BsYlxY_like"/>
    <property type="match status" value="1"/>
</dbReference>
<dbReference type="PANTHER" id="PTHR10587:SF80">
    <property type="entry name" value="CHITOOLIGOSACCHARIDE DEACETYLASE"/>
    <property type="match status" value="1"/>
</dbReference>
<dbReference type="SUPFAM" id="SSF88713">
    <property type="entry name" value="Glycoside hydrolase/deacetylase"/>
    <property type="match status" value="1"/>
</dbReference>
<dbReference type="Gene3D" id="3.20.20.370">
    <property type="entry name" value="Glycoside hydrolase/deacetylase"/>
    <property type="match status" value="1"/>
</dbReference>
<accession>A0A3M8CNP7</accession>
<proteinExistence type="predicted"/>
<dbReference type="PROSITE" id="PS51677">
    <property type="entry name" value="NODB"/>
    <property type="match status" value="1"/>
</dbReference>
<gene>
    <name evidence="2" type="ORF">EDM58_15500</name>
</gene>
<dbReference type="InterPro" id="IPR011330">
    <property type="entry name" value="Glyco_hydro/deAcase_b/a-brl"/>
</dbReference>
<dbReference type="EMBL" id="RHHT01000031">
    <property type="protein sequence ID" value="RNB77380.1"/>
    <property type="molecule type" value="Genomic_DNA"/>
</dbReference>
<name>A0A3M8CNP7_9BACL</name>
<evidence type="ECO:0000313" key="3">
    <source>
        <dbReference type="Proteomes" id="UP000281915"/>
    </source>
</evidence>
<dbReference type="GO" id="GO:0016810">
    <property type="term" value="F:hydrolase activity, acting on carbon-nitrogen (but not peptide) bonds"/>
    <property type="evidence" value="ECO:0007669"/>
    <property type="project" value="InterPro"/>
</dbReference>
<dbReference type="AlphaFoldDB" id="A0A3M8CNP7"/>
<feature type="domain" description="NodB homology" evidence="1">
    <location>
        <begin position="134"/>
        <end position="311"/>
    </location>
</feature>
<dbReference type="InterPro" id="IPR050248">
    <property type="entry name" value="Polysacc_deacetylase_ArnD"/>
</dbReference>
<organism evidence="2 3">
    <name type="scientific">Brevibacillus panacihumi</name>
    <dbReference type="NCBI Taxonomy" id="497735"/>
    <lineage>
        <taxon>Bacteria</taxon>
        <taxon>Bacillati</taxon>
        <taxon>Bacillota</taxon>
        <taxon>Bacilli</taxon>
        <taxon>Bacillales</taxon>
        <taxon>Paenibacillaceae</taxon>
        <taxon>Brevibacillus</taxon>
    </lineage>
</organism>
<sequence length="326" mass="36549">MTKGKRRLWFAIGIAVLVTFLMNGQSISRYVDAVKGKEAVFATAAGDEREQLRQKIETWKAGREEAPVDAKVDPTWKAVPGYNGLVVDVDASIEKMLASKQAGPEWLVFKEVEPAVDLKQLGAHPVYRGNPKKPAISFMINVAWGNEYLDSMLDTLDKHQVKTTFFFDGSWVKKYPEEAKKIAQRGHEIGNHAYSHPDMKYLGVERIHQEIRRTQEVIENTVGIKPSLFAPPSGSFNQRVVDIARSSYDMQTIMWTADTVDWKKPSPSWVIQRISKRMENGVLVLMHPTAASEASLDQLLTLAKQKGLVPTTVSEVISSSRLPKQS</sequence>
<dbReference type="GO" id="GO:0005975">
    <property type="term" value="P:carbohydrate metabolic process"/>
    <property type="evidence" value="ECO:0007669"/>
    <property type="project" value="InterPro"/>
</dbReference>
<dbReference type="Pfam" id="PF01522">
    <property type="entry name" value="Polysacc_deac_1"/>
    <property type="match status" value="1"/>
</dbReference>
<dbReference type="PANTHER" id="PTHR10587">
    <property type="entry name" value="GLYCOSYL TRANSFERASE-RELATED"/>
    <property type="match status" value="1"/>
</dbReference>
<evidence type="ECO:0000259" key="1">
    <source>
        <dbReference type="PROSITE" id="PS51677"/>
    </source>
</evidence>
<dbReference type="InterPro" id="IPR002509">
    <property type="entry name" value="NODB_dom"/>
</dbReference>